<evidence type="ECO:0000259" key="3">
    <source>
        <dbReference type="Pfam" id="PF09851"/>
    </source>
</evidence>
<accession>A0ABS2FW98</accession>
<sequence length="133" mass="14722">MFVPFYGIYWIYKSAQRIDKLAAAKGISSDLSTLCLILAIFVGIIPPILMQDKLNAIVVTKAPMGDMPFSPPQQPQQPQAAPYQPPVQTPPRPQAAPVVQDAADEIRKYKELLDMGAITQEEFDAKKRQLLGL</sequence>
<organism evidence="4 5">
    <name type="scientific">Oscillibacter valericigenes</name>
    <dbReference type="NCBI Taxonomy" id="351091"/>
    <lineage>
        <taxon>Bacteria</taxon>
        <taxon>Bacillati</taxon>
        <taxon>Bacillota</taxon>
        <taxon>Clostridia</taxon>
        <taxon>Eubacteriales</taxon>
        <taxon>Oscillospiraceae</taxon>
        <taxon>Oscillibacter</taxon>
    </lineage>
</organism>
<dbReference type="Proteomes" id="UP000719500">
    <property type="component" value="Unassembled WGS sequence"/>
</dbReference>
<keyword evidence="2" id="KW-1133">Transmembrane helix</keyword>
<feature type="compositionally biased region" description="Pro residues" evidence="1">
    <location>
        <begin position="83"/>
        <end position="94"/>
    </location>
</feature>
<evidence type="ECO:0000313" key="4">
    <source>
        <dbReference type="EMBL" id="MBM6851635.1"/>
    </source>
</evidence>
<reference evidence="4 5" key="1">
    <citation type="journal article" date="2021" name="Sci. Rep.">
        <title>The distribution of antibiotic resistance genes in chicken gut microbiota commensals.</title>
        <authorList>
            <person name="Juricova H."/>
            <person name="Matiasovicova J."/>
            <person name="Kubasova T."/>
            <person name="Cejkova D."/>
            <person name="Rychlik I."/>
        </authorList>
    </citation>
    <scope>NUCLEOTIDE SEQUENCE [LARGE SCALE GENOMIC DNA]</scope>
    <source>
        <strain evidence="4 5">An411</strain>
    </source>
</reference>
<feature type="transmembrane region" description="Helical" evidence="2">
    <location>
        <begin position="31"/>
        <end position="49"/>
    </location>
</feature>
<keyword evidence="5" id="KW-1185">Reference proteome</keyword>
<dbReference type="EMBL" id="JACSNX010000013">
    <property type="protein sequence ID" value="MBM6851635.1"/>
    <property type="molecule type" value="Genomic_DNA"/>
</dbReference>
<evidence type="ECO:0000313" key="5">
    <source>
        <dbReference type="Proteomes" id="UP000719500"/>
    </source>
</evidence>
<keyword evidence="2" id="KW-0812">Transmembrane</keyword>
<evidence type="ECO:0000256" key="2">
    <source>
        <dbReference type="SAM" id="Phobius"/>
    </source>
</evidence>
<evidence type="ECO:0000256" key="1">
    <source>
        <dbReference type="SAM" id="MobiDB-lite"/>
    </source>
</evidence>
<protein>
    <submittedName>
        <fullName evidence="4">SHOCT domain-containing protein</fullName>
    </submittedName>
</protein>
<dbReference type="Pfam" id="PF09851">
    <property type="entry name" value="SHOCT"/>
    <property type="match status" value="1"/>
</dbReference>
<proteinExistence type="predicted"/>
<gene>
    <name evidence="4" type="ORF">H9X91_09335</name>
</gene>
<name>A0ABS2FW98_9FIRM</name>
<keyword evidence="2" id="KW-0472">Membrane</keyword>
<feature type="region of interest" description="Disordered" evidence="1">
    <location>
        <begin position="65"/>
        <end position="96"/>
    </location>
</feature>
<dbReference type="InterPro" id="IPR018649">
    <property type="entry name" value="SHOCT"/>
</dbReference>
<comment type="caution">
    <text evidence="4">The sequence shown here is derived from an EMBL/GenBank/DDBJ whole genome shotgun (WGS) entry which is preliminary data.</text>
</comment>
<feature type="domain" description="SHOCT" evidence="3">
    <location>
        <begin position="104"/>
        <end position="131"/>
    </location>
</feature>